<name>A0AAV5VQC2_9BILA</name>
<evidence type="ECO:0000313" key="1">
    <source>
        <dbReference type="EMBL" id="GMT20513.1"/>
    </source>
</evidence>
<feature type="non-terminal residue" evidence="1">
    <location>
        <position position="1"/>
    </location>
</feature>
<accession>A0AAV5VQC2</accession>
<proteinExistence type="predicted"/>
<evidence type="ECO:0000313" key="2">
    <source>
        <dbReference type="Proteomes" id="UP001432322"/>
    </source>
</evidence>
<organism evidence="1 2">
    <name type="scientific">Pristionchus fissidentatus</name>
    <dbReference type="NCBI Taxonomy" id="1538716"/>
    <lineage>
        <taxon>Eukaryota</taxon>
        <taxon>Metazoa</taxon>
        <taxon>Ecdysozoa</taxon>
        <taxon>Nematoda</taxon>
        <taxon>Chromadorea</taxon>
        <taxon>Rhabditida</taxon>
        <taxon>Rhabditina</taxon>
        <taxon>Diplogasteromorpha</taxon>
        <taxon>Diplogasteroidea</taxon>
        <taxon>Neodiplogasteridae</taxon>
        <taxon>Pristionchus</taxon>
    </lineage>
</organism>
<dbReference type="Proteomes" id="UP001432322">
    <property type="component" value="Unassembled WGS sequence"/>
</dbReference>
<dbReference type="AlphaFoldDB" id="A0AAV5VQC2"/>
<protein>
    <submittedName>
        <fullName evidence="1">Uncharacterized protein</fullName>
    </submittedName>
</protein>
<keyword evidence="2" id="KW-1185">Reference proteome</keyword>
<reference evidence="1" key="1">
    <citation type="submission" date="2023-10" db="EMBL/GenBank/DDBJ databases">
        <title>Genome assembly of Pristionchus species.</title>
        <authorList>
            <person name="Yoshida K."/>
            <person name="Sommer R.J."/>
        </authorList>
    </citation>
    <scope>NUCLEOTIDE SEQUENCE</scope>
    <source>
        <strain evidence="1">RS5133</strain>
    </source>
</reference>
<gene>
    <name evidence="1" type="ORF">PFISCL1PPCAC_11810</name>
</gene>
<sequence>RYRSIGIKMILGNIDRLECRFGDGADTILDRHGVYKAARPVKPQNRYSRNPIDHSFVDLATVLRKIQDTLNHMEVCNVVGVGGGFRIEDIRPATTEGLLPEFIDLLRERGLLE</sequence>
<dbReference type="EMBL" id="BTSY01000003">
    <property type="protein sequence ID" value="GMT20513.1"/>
    <property type="molecule type" value="Genomic_DNA"/>
</dbReference>
<comment type="caution">
    <text evidence="1">The sequence shown here is derived from an EMBL/GenBank/DDBJ whole genome shotgun (WGS) entry which is preliminary data.</text>
</comment>